<dbReference type="WBParaSite" id="L893_g14308.t1">
    <property type="protein sequence ID" value="L893_g14308.t1"/>
    <property type="gene ID" value="L893_g14308"/>
</dbReference>
<feature type="compositionally biased region" description="Polar residues" evidence="1">
    <location>
        <begin position="47"/>
        <end position="68"/>
    </location>
</feature>
<dbReference type="Proteomes" id="UP000095287">
    <property type="component" value="Unplaced"/>
</dbReference>
<accession>A0A1I7YA85</accession>
<name>A0A1I7YA85_9BILA</name>
<evidence type="ECO:0000256" key="1">
    <source>
        <dbReference type="SAM" id="MobiDB-lite"/>
    </source>
</evidence>
<sequence length="68" mass="7484">MKAREILLDPPGGSTVQEQQAKLVAKADSDGDMRRTFLKGILRRSDSQSTQNSRASYRTESTDSDPNA</sequence>
<dbReference type="AlphaFoldDB" id="A0A1I7YA85"/>
<keyword evidence="2" id="KW-1185">Reference proteome</keyword>
<proteinExistence type="predicted"/>
<feature type="compositionally biased region" description="Basic and acidic residues" evidence="1">
    <location>
        <begin position="25"/>
        <end position="35"/>
    </location>
</feature>
<reference evidence="3" key="1">
    <citation type="submission" date="2016-11" db="UniProtKB">
        <authorList>
            <consortium name="WormBaseParasite"/>
        </authorList>
    </citation>
    <scope>IDENTIFICATION</scope>
</reference>
<feature type="region of interest" description="Disordered" evidence="1">
    <location>
        <begin position="1"/>
        <end position="68"/>
    </location>
</feature>
<evidence type="ECO:0000313" key="3">
    <source>
        <dbReference type="WBParaSite" id="L893_g14308.t1"/>
    </source>
</evidence>
<organism evidence="2 3">
    <name type="scientific">Steinernema glaseri</name>
    <dbReference type="NCBI Taxonomy" id="37863"/>
    <lineage>
        <taxon>Eukaryota</taxon>
        <taxon>Metazoa</taxon>
        <taxon>Ecdysozoa</taxon>
        <taxon>Nematoda</taxon>
        <taxon>Chromadorea</taxon>
        <taxon>Rhabditida</taxon>
        <taxon>Tylenchina</taxon>
        <taxon>Panagrolaimomorpha</taxon>
        <taxon>Strongyloidoidea</taxon>
        <taxon>Steinernematidae</taxon>
        <taxon>Steinernema</taxon>
    </lineage>
</organism>
<protein>
    <submittedName>
        <fullName evidence="3">Flagellar M-ring protein FliF</fullName>
    </submittedName>
</protein>
<evidence type="ECO:0000313" key="2">
    <source>
        <dbReference type="Proteomes" id="UP000095287"/>
    </source>
</evidence>